<comment type="caution">
    <text evidence="2">The sequence shown here is derived from an EMBL/GenBank/DDBJ whole genome shotgun (WGS) entry which is preliminary data.</text>
</comment>
<gene>
    <name evidence="2" type="ORF">GM655_19965</name>
</gene>
<dbReference type="Pfam" id="PF01370">
    <property type="entry name" value="Epimerase"/>
    <property type="match status" value="1"/>
</dbReference>
<dbReference type="Proteomes" id="UP000735592">
    <property type="component" value="Unassembled WGS sequence"/>
</dbReference>
<dbReference type="RefSeq" id="WP_155436431.1">
    <property type="nucleotide sequence ID" value="NZ_JBHLXK010000002.1"/>
</dbReference>
<protein>
    <submittedName>
        <fullName evidence="2">NAD-dependent epimerase/dehydratase family protein</fullName>
    </submittedName>
</protein>
<accession>A0ABW9SVA9</accession>
<dbReference type="InterPro" id="IPR036291">
    <property type="entry name" value="NAD(P)-bd_dom_sf"/>
</dbReference>
<evidence type="ECO:0000313" key="3">
    <source>
        <dbReference type="Proteomes" id="UP000735592"/>
    </source>
</evidence>
<evidence type="ECO:0000259" key="1">
    <source>
        <dbReference type="Pfam" id="PF01370"/>
    </source>
</evidence>
<sequence length="310" mass="33912">MQHLAILGASSQIARDLICSLAQEGRSQLLLYGRDTAAIMAWQQAHGLNYPVYHYADYGQQAHDAVLNFVGVGDPQRAAQLGGAIFSLTQQFDDLVLQQLAQHPQRRYIFLSSGAAYGARFEQPAGPDTLASVPINALQPQDYYAVAKLHAECKHRALAPLAITDLRVFNYFSRSQDLAARFFITDILRAIRAGSVLDTSAASMVRDYLHPADLHQLVRCVLDGPPLNQALDCYSAAPIAKQPLLDAMQQHFGLRYQVSPAPAGLVNATGSKPNYYSTQRLAAELGYQPRYSSLDGIVQESAIILARDAT</sequence>
<dbReference type="EMBL" id="WNKW01000007">
    <property type="protein sequence ID" value="MTW35083.1"/>
    <property type="molecule type" value="Genomic_DNA"/>
</dbReference>
<reference evidence="2 3" key="1">
    <citation type="submission" date="2019-11" db="EMBL/GenBank/DDBJ databases">
        <title>Type strains purchased from KCTC, JCM and DSMZ.</title>
        <authorList>
            <person name="Lu H."/>
        </authorList>
    </citation>
    <scope>NUCLEOTIDE SEQUENCE [LARGE SCALE GENOMIC DNA]</scope>
    <source>
        <strain evidence="2 3">DSM 103461</strain>
    </source>
</reference>
<evidence type="ECO:0000313" key="2">
    <source>
        <dbReference type="EMBL" id="MTW35083.1"/>
    </source>
</evidence>
<organism evidence="2 3">
    <name type="scientific">Pseudoduganella danionis</name>
    <dbReference type="NCBI Taxonomy" id="1890295"/>
    <lineage>
        <taxon>Bacteria</taxon>
        <taxon>Pseudomonadati</taxon>
        <taxon>Pseudomonadota</taxon>
        <taxon>Betaproteobacteria</taxon>
        <taxon>Burkholderiales</taxon>
        <taxon>Oxalobacteraceae</taxon>
        <taxon>Telluria group</taxon>
        <taxon>Pseudoduganella</taxon>
    </lineage>
</organism>
<name>A0ABW9SVA9_9BURK</name>
<dbReference type="SUPFAM" id="SSF51735">
    <property type="entry name" value="NAD(P)-binding Rossmann-fold domains"/>
    <property type="match status" value="1"/>
</dbReference>
<proteinExistence type="predicted"/>
<feature type="domain" description="NAD-dependent epimerase/dehydratase" evidence="1">
    <location>
        <begin position="6"/>
        <end position="224"/>
    </location>
</feature>
<dbReference type="InterPro" id="IPR001509">
    <property type="entry name" value="Epimerase_deHydtase"/>
</dbReference>
<dbReference type="Gene3D" id="3.40.50.720">
    <property type="entry name" value="NAD(P)-binding Rossmann-like Domain"/>
    <property type="match status" value="1"/>
</dbReference>
<keyword evidence="3" id="KW-1185">Reference proteome</keyword>